<gene>
    <name evidence="1" type="ORF">B4U80_11591</name>
</gene>
<dbReference type="OrthoDB" id="6489792at2759"/>
<name>A0A443SGK6_9ACAR</name>
<dbReference type="EMBL" id="NCKV01002574">
    <property type="protein sequence ID" value="RWS26664.1"/>
    <property type="molecule type" value="Genomic_DNA"/>
</dbReference>
<organism evidence="1 2">
    <name type="scientific">Leptotrombidium deliense</name>
    <dbReference type="NCBI Taxonomy" id="299467"/>
    <lineage>
        <taxon>Eukaryota</taxon>
        <taxon>Metazoa</taxon>
        <taxon>Ecdysozoa</taxon>
        <taxon>Arthropoda</taxon>
        <taxon>Chelicerata</taxon>
        <taxon>Arachnida</taxon>
        <taxon>Acari</taxon>
        <taxon>Acariformes</taxon>
        <taxon>Trombidiformes</taxon>
        <taxon>Prostigmata</taxon>
        <taxon>Anystina</taxon>
        <taxon>Parasitengona</taxon>
        <taxon>Trombiculoidea</taxon>
        <taxon>Trombiculidae</taxon>
        <taxon>Leptotrombidium</taxon>
    </lineage>
</organism>
<accession>A0A443SGK6</accession>
<comment type="caution">
    <text evidence="1">The sequence shown here is derived from an EMBL/GenBank/DDBJ whole genome shotgun (WGS) entry which is preliminary data.</text>
</comment>
<protein>
    <submittedName>
        <fullName evidence="1">Uncharacterized protein</fullName>
    </submittedName>
</protein>
<dbReference type="AlphaFoldDB" id="A0A443SGK6"/>
<keyword evidence="2" id="KW-1185">Reference proteome</keyword>
<dbReference type="Gene3D" id="2.20.20.160">
    <property type="match status" value="2"/>
</dbReference>
<sequence length="169" mass="18842">MVAIEKISSANNNTFALKTLFFSEIPDCVDSKAVCGYLQLNSFGISTQEICRCSNGVTCPLVWDPLDSRTISHGNDQYKYCTEAPKLHPCTQDDVAFTTYTEMSSLTMETLPPRCQLKDVCMAITESSYSSFITRKCSCPIGMFCPIDVRLAADRIDLDKGSYYTMQCI</sequence>
<dbReference type="Proteomes" id="UP000288716">
    <property type="component" value="Unassembled WGS sequence"/>
</dbReference>
<evidence type="ECO:0000313" key="1">
    <source>
        <dbReference type="EMBL" id="RWS26664.1"/>
    </source>
</evidence>
<proteinExistence type="predicted"/>
<evidence type="ECO:0000313" key="2">
    <source>
        <dbReference type="Proteomes" id="UP000288716"/>
    </source>
</evidence>
<reference evidence="1 2" key="1">
    <citation type="journal article" date="2018" name="Gigascience">
        <title>Genomes of trombidid mites reveal novel predicted allergens and laterally-transferred genes associated with secondary metabolism.</title>
        <authorList>
            <person name="Dong X."/>
            <person name="Chaisiri K."/>
            <person name="Xia D."/>
            <person name="Armstrong S.D."/>
            <person name="Fang Y."/>
            <person name="Donnelly M.J."/>
            <person name="Kadowaki T."/>
            <person name="McGarry J.W."/>
            <person name="Darby A.C."/>
            <person name="Makepeace B.L."/>
        </authorList>
    </citation>
    <scope>NUCLEOTIDE SEQUENCE [LARGE SCALE GENOMIC DNA]</scope>
    <source>
        <strain evidence="1">UoL-UT</strain>
    </source>
</reference>
<dbReference type="VEuPathDB" id="VectorBase:LDEU005376"/>